<dbReference type="InParanoid" id="A0A674HP64"/>
<evidence type="ECO:0000256" key="1">
    <source>
        <dbReference type="SAM" id="MobiDB-lite"/>
    </source>
</evidence>
<dbReference type="Ensembl" id="ENSTGUT00000034745.1">
    <property type="protein sequence ID" value="ENSTGUP00000036320.1"/>
    <property type="gene ID" value="ENSTGUG00000028830.1"/>
</dbReference>
<reference evidence="2" key="3">
    <citation type="submission" date="2025-09" db="UniProtKB">
        <authorList>
            <consortium name="Ensembl"/>
        </authorList>
    </citation>
    <scope>IDENTIFICATION</scope>
</reference>
<sequence length="108" mass="11439">MQGWATFSFASYTGIDLGKLYCCRRQGCASQGQTPAPPSSSRGAPGANIPESQAQLQHLLLPPASPACCSSRGLPATGTAQALPGRTSDVQRGWRCFYKNLKQFAAFS</sequence>
<evidence type="ECO:0000313" key="2">
    <source>
        <dbReference type="Ensembl" id="ENSTGUP00000036320.1"/>
    </source>
</evidence>
<name>A0A674HP64_TAEGU</name>
<evidence type="ECO:0000313" key="3">
    <source>
        <dbReference type="Proteomes" id="UP000007754"/>
    </source>
</evidence>
<feature type="region of interest" description="Disordered" evidence="1">
    <location>
        <begin position="28"/>
        <end position="49"/>
    </location>
</feature>
<proteinExistence type="predicted"/>
<reference evidence="2 3" key="1">
    <citation type="journal article" date="2010" name="Nature">
        <title>The genome of a songbird.</title>
        <authorList>
            <person name="Warren W.C."/>
            <person name="Clayton D.F."/>
            <person name="Ellegren H."/>
            <person name="Arnold A.P."/>
            <person name="Hillier L.W."/>
            <person name="Kunstner A."/>
            <person name="Searle S."/>
            <person name="White S."/>
            <person name="Vilella A.J."/>
            <person name="Fairley S."/>
            <person name="Heger A."/>
            <person name="Kong L."/>
            <person name="Ponting C.P."/>
            <person name="Jarvis E.D."/>
            <person name="Mello C.V."/>
            <person name="Minx P."/>
            <person name="Lovell P."/>
            <person name="Velho T.A."/>
            <person name="Ferris M."/>
            <person name="Balakrishnan C.N."/>
            <person name="Sinha S."/>
            <person name="Blatti C."/>
            <person name="London S.E."/>
            <person name="Li Y."/>
            <person name="Lin Y.C."/>
            <person name="George J."/>
            <person name="Sweedler J."/>
            <person name="Southey B."/>
            <person name="Gunaratne P."/>
            <person name="Watson M."/>
            <person name="Nam K."/>
            <person name="Backstrom N."/>
            <person name="Smeds L."/>
            <person name="Nabholz B."/>
            <person name="Itoh Y."/>
            <person name="Whitney O."/>
            <person name="Pfenning A.R."/>
            <person name="Howard J."/>
            <person name="Volker M."/>
            <person name="Skinner B.M."/>
            <person name="Griffin D.K."/>
            <person name="Ye L."/>
            <person name="McLaren W.M."/>
            <person name="Flicek P."/>
            <person name="Quesada V."/>
            <person name="Velasco G."/>
            <person name="Lopez-Otin C."/>
            <person name="Puente X.S."/>
            <person name="Olender T."/>
            <person name="Lancet D."/>
            <person name="Smit A.F."/>
            <person name="Hubley R."/>
            <person name="Konkel M.K."/>
            <person name="Walker J.A."/>
            <person name="Batzer M.A."/>
            <person name="Gu W."/>
            <person name="Pollock D.D."/>
            <person name="Chen L."/>
            <person name="Cheng Z."/>
            <person name="Eichler E.E."/>
            <person name="Stapley J."/>
            <person name="Slate J."/>
            <person name="Ekblom R."/>
            <person name="Birkhead T."/>
            <person name="Burke T."/>
            <person name="Burt D."/>
            <person name="Scharff C."/>
            <person name="Adam I."/>
            <person name="Richard H."/>
            <person name="Sultan M."/>
            <person name="Soldatov A."/>
            <person name="Lehrach H."/>
            <person name="Edwards S.V."/>
            <person name="Yang S.P."/>
            <person name="Li X."/>
            <person name="Graves T."/>
            <person name="Fulton L."/>
            <person name="Nelson J."/>
            <person name="Chinwalla A."/>
            <person name="Hou S."/>
            <person name="Mardis E.R."/>
            <person name="Wilson R.K."/>
        </authorList>
    </citation>
    <scope>NUCLEOTIDE SEQUENCE [LARGE SCALE GENOMIC DNA]</scope>
</reference>
<feature type="compositionally biased region" description="Low complexity" evidence="1">
    <location>
        <begin position="39"/>
        <end position="49"/>
    </location>
</feature>
<reference evidence="2" key="2">
    <citation type="submission" date="2025-08" db="UniProtKB">
        <authorList>
            <consortium name="Ensembl"/>
        </authorList>
    </citation>
    <scope>IDENTIFICATION</scope>
</reference>
<dbReference type="Proteomes" id="UP000007754">
    <property type="component" value="Chromosome 28"/>
</dbReference>
<organism evidence="2 3">
    <name type="scientific">Taeniopygia guttata</name>
    <name type="common">Zebra finch</name>
    <name type="synonym">Poephila guttata</name>
    <dbReference type="NCBI Taxonomy" id="59729"/>
    <lineage>
        <taxon>Eukaryota</taxon>
        <taxon>Metazoa</taxon>
        <taxon>Chordata</taxon>
        <taxon>Craniata</taxon>
        <taxon>Vertebrata</taxon>
        <taxon>Euteleostomi</taxon>
        <taxon>Archelosauria</taxon>
        <taxon>Archosauria</taxon>
        <taxon>Dinosauria</taxon>
        <taxon>Saurischia</taxon>
        <taxon>Theropoda</taxon>
        <taxon>Coelurosauria</taxon>
        <taxon>Aves</taxon>
        <taxon>Neognathae</taxon>
        <taxon>Neoaves</taxon>
        <taxon>Telluraves</taxon>
        <taxon>Australaves</taxon>
        <taxon>Passeriformes</taxon>
        <taxon>Passeroidea</taxon>
        <taxon>Estrildidae</taxon>
        <taxon>Estrildinae</taxon>
        <taxon>Taeniopygia</taxon>
    </lineage>
</organism>
<accession>A0A674HP64</accession>
<protein>
    <submittedName>
        <fullName evidence="2">Uncharacterized protein</fullName>
    </submittedName>
</protein>
<keyword evidence="3" id="KW-1185">Reference proteome</keyword>
<dbReference type="AlphaFoldDB" id="A0A674HP64"/>